<proteinExistence type="predicted"/>
<name>A0A1C7LUI2_GRIFR</name>
<dbReference type="Proteomes" id="UP000092993">
    <property type="component" value="Unassembled WGS sequence"/>
</dbReference>
<accession>A0A1C7LUI2</accession>
<evidence type="ECO:0000313" key="1">
    <source>
        <dbReference type="EMBL" id="OBZ67866.1"/>
    </source>
</evidence>
<comment type="caution">
    <text evidence="1">The sequence shown here is derived from an EMBL/GenBank/DDBJ whole genome shotgun (WGS) entry which is preliminary data.</text>
</comment>
<dbReference type="EMBL" id="LUGG01000023">
    <property type="protein sequence ID" value="OBZ67866.1"/>
    <property type="molecule type" value="Genomic_DNA"/>
</dbReference>
<keyword evidence="2" id="KW-1185">Reference proteome</keyword>
<evidence type="ECO:0000313" key="2">
    <source>
        <dbReference type="Proteomes" id="UP000092993"/>
    </source>
</evidence>
<reference evidence="1 2" key="1">
    <citation type="submission" date="2016-03" db="EMBL/GenBank/DDBJ databases">
        <title>Whole genome sequencing of Grifola frondosa 9006-11.</title>
        <authorList>
            <person name="Min B."/>
            <person name="Park H."/>
            <person name="Kim J.-G."/>
            <person name="Cho H."/>
            <person name="Oh Y.-L."/>
            <person name="Kong W.-S."/>
            <person name="Choi I.-G."/>
        </authorList>
    </citation>
    <scope>NUCLEOTIDE SEQUENCE [LARGE SCALE GENOMIC DNA]</scope>
    <source>
        <strain evidence="1 2">9006-11</strain>
    </source>
</reference>
<organism evidence="1 2">
    <name type="scientific">Grifola frondosa</name>
    <name type="common">Maitake</name>
    <name type="synonym">Polyporus frondosus</name>
    <dbReference type="NCBI Taxonomy" id="5627"/>
    <lineage>
        <taxon>Eukaryota</taxon>
        <taxon>Fungi</taxon>
        <taxon>Dikarya</taxon>
        <taxon>Basidiomycota</taxon>
        <taxon>Agaricomycotina</taxon>
        <taxon>Agaricomycetes</taxon>
        <taxon>Polyporales</taxon>
        <taxon>Grifolaceae</taxon>
        <taxon>Grifola</taxon>
    </lineage>
</organism>
<dbReference type="AlphaFoldDB" id="A0A1C7LUI2"/>
<dbReference type="OrthoDB" id="2802652at2759"/>
<protein>
    <submittedName>
        <fullName evidence="1">Uncharacterized protein</fullName>
    </submittedName>
</protein>
<sequence length="149" mass="16443">MADVLMLLVMLLGIWLKRGSGNLWRLVIRQGLIWVLVPFFSPFHLLSVKFVSMVLISLNLNDAMNMLFQTPVSVSMTICSTRMHRSLYEFANSGQVVVDVNLGGSCRTSQSTAVRRSPNGGLVPMVHITRTVETDTVKTSQASTLCADV</sequence>
<gene>
    <name evidence="1" type="ORF">A0H81_12271</name>
</gene>